<dbReference type="Proteomes" id="UP001432322">
    <property type="component" value="Unassembled WGS sequence"/>
</dbReference>
<feature type="non-terminal residue" evidence="1">
    <location>
        <position position="257"/>
    </location>
</feature>
<evidence type="ECO:0000313" key="1">
    <source>
        <dbReference type="EMBL" id="GMT30389.1"/>
    </source>
</evidence>
<dbReference type="EMBL" id="BTSY01000005">
    <property type="protein sequence ID" value="GMT30389.1"/>
    <property type="molecule type" value="Genomic_DNA"/>
</dbReference>
<keyword evidence="2" id="KW-1185">Reference proteome</keyword>
<reference evidence="1" key="1">
    <citation type="submission" date="2023-10" db="EMBL/GenBank/DDBJ databases">
        <title>Genome assembly of Pristionchus species.</title>
        <authorList>
            <person name="Yoshida K."/>
            <person name="Sommer R.J."/>
        </authorList>
    </citation>
    <scope>NUCLEOTIDE SEQUENCE</scope>
    <source>
        <strain evidence="1">RS5133</strain>
    </source>
</reference>
<evidence type="ECO:0000313" key="2">
    <source>
        <dbReference type="Proteomes" id="UP001432322"/>
    </source>
</evidence>
<protein>
    <submittedName>
        <fullName evidence="1">Uncharacterized protein</fullName>
    </submittedName>
</protein>
<comment type="caution">
    <text evidence="1">The sequence shown here is derived from an EMBL/GenBank/DDBJ whole genome shotgun (WGS) entry which is preliminary data.</text>
</comment>
<feature type="non-terminal residue" evidence="1">
    <location>
        <position position="1"/>
    </location>
</feature>
<proteinExistence type="predicted"/>
<sequence length="257" mass="28180">LVLVHLGVGIAPREVGADAQVGNVARPLDATQLGEVGEVLGDAAVHAQNTRADLGAEGHAVEGIIVRLEERLAESQFALLVEAVGHVDGSGLVVAPEQVHRVGVHDLEAEEERDHFQSEGPAVDVVPKEEVPIFIGGCSVNVEHGSHVLKLSVLIAHHFDRRTQLQHRFLHHEDLPDSVCQLDQLLLLEQRLALERHPHFHQAVDEVLDVCADLCFPLCPFHRRLHGGLLGCDLLGRFLRRGSLSLGHCDHRMREKS</sequence>
<gene>
    <name evidence="1" type="ORF">PFISCL1PPCAC_21686</name>
</gene>
<accession>A0AAV5WI34</accession>
<name>A0AAV5WI34_9BILA</name>
<organism evidence="1 2">
    <name type="scientific">Pristionchus fissidentatus</name>
    <dbReference type="NCBI Taxonomy" id="1538716"/>
    <lineage>
        <taxon>Eukaryota</taxon>
        <taxon>Metazoa</taxon>
        <taxon>Ecdysozoa</taxon>
        <taxon>Nematoda</taxon>
        <taxon>Chromadorea</taxon>
        <taxon>Rhabditida</taxon>
        <taxon>Rhabditina</taxon>
        <taxon>Diplogasteromorpha</taxon>
        <taxon>Diplogasteroidea</taxon>
        <taxon>Neodiplogasteridae</taxon>
        <taxon>Pristionchus</taxon>
    </lineage>
</organism>
<dbReference type="AlphaFoldDB" id="A0AAV5WI34"/>